<reference evidence="1 2" key="1">
    <citation type="submission" date="2019-07" db="EMBL/GenBank/DDBJ databases">
        <authorList>
            <person name="Kim J."/>
        </authorList>
    </citation>
    <scope>NUCLEOTIDE SEQUENCE [LARGE SCALE GENOMIC DNA]</scope>
    <source>
        <strain evidence="2">dk17</strain>
    </source>
</reference>
<protein>
    <submittedName>
        <fullName evidence="1">Uncharacterized protein</fullName>
    </submittedName>
</protein>
<evidence type="ECO:0000313" key="1">
    <source>
        <dbReference type="EMBL" id="TWR29708.1"/>
    </source>
</evidence>
<organism evidence="1 2">
    <name type="scientific">Mucilaginibacter pallidiroseus</name>
    <dbReference type="NCBI Taxonomy" id="2599295"/>
    <lineage>
        <taxon>Bacteria</taxon>
        <taxon>Pseudomonadati</taxon>
        <taxon>Bacteroidota</taxon>
        <taxon>Sphingobacteriia</taxon>
        <taxon>Sphingobacteriales</taxon>
        <taxon>Sphingobacteriaceae</taxon>
        <taxon>Mucilaginibacter</taxon>
    </lineage>
</organism>
<dbReference type="AlphaFoldDB" id="A0A563UEC9"/>
<dbReference type="OrthoDB" id="795045at2"/>
<keyword evidence="2" id="KW-1185">Reference proteome</keyword>
<dbReference type="RefSeq" id="WP_146381263.1">
    <property type="nucleotide sequence ID" value="NZ_VOEJ01000003.1"/>
</dbReference>
<accession>A0A563UEC9</accession>
<sequence length="129" mass="14139">MMKRTGILLFALLYTITAAGFALNLHYCGNYVADVKINAPAKGCAKPMAKKKMRCCKDSRLEVKVKDNHQAQQASMLAKIFAIDLPREAYQYAFALPVSGVAVNTLDRGPPGPLLSGKSIFTKNCVFRI</sequence>
<dbReference type="InterPro" id="IPR058060">
    <property type="entry name" value="HYC_CC_PP"/>
</dbReference>
<name>A0A563UEC9_9SPHI</name>
<dbReference type="NCBIfam" id="NF047658">
    <property type="entry name" value="HYC_CC_PP"/>
    <property type="match status" value="1"/>
</dbReference>
<gene>
    <name evidence="1" type="ORF">FPZ43_07550</name>
</gene>
<proteinExistence type="predicted"/>
<dbReference type="Proteomes" id="UP000320042">
    <property type="component" value="Unassembled WGS sequence"/>
</dbReference>
<dbReference type="EMBL" id="VOEJ01000003">
    <property type="protein sequence ID" value="TWR29708.1"/>
    <property type="molecule type" value="Genomic_DNA"/>
</dbReference>
<dbReference type="InterPro" id="IPR058512">
    <property type="entry name" value="DUF8199"/>
</dbReference>
<dbReference type="Pfam" id="PF26622">
    <property type="entry name" value="DUF8199"/>
    <property type="match status" value="1"/>
</dbReference>
<comment type="caution">
    <text evidence="1">The sequence shown here is derived from an EMBL/GenBank/DDBJ whole genome shotgun (WGS) entry which is preliminary data.</text>
</comment>
<evidence type="ECO:0000313" key="2">
    <source>
        <dbReference type="Proteomes" id="UP000320042"/>
    </source>
</evidence>